<evidence type="ECO:0000313" key="4">
    <source>
        <dbReference type="EMBL" id="QOD56119.1"/>
    </source>
</evidence>
<dbReference type="EMBL" id="AP018045">
    <property type="protein sequence ID" value="BAX51943.1"/>
    <property type="molecule type" value="Genomic_DNA"/>
</dbReference>
<dbReference type="GO" id="GO:0015074">
    <property type="term" value="P:DNA integration"/>
    <property type="evidence" value="ECO:0007669"/>
    <property type="project" value="InterPro"/>
</dbReference>
<dbReference type="EMBL" id="AP018046">
    <property type="protein sequence ID" value="BAX55000.1"/>
    <property type="molecule type" value="Genomic_DNA"/>
</dbReference>
<accession>A0A1V1V950</accession>
<evidence type="ECO:0000313" key="5">
    <source>
        <dbReference type="EMBL" id="QOD58529.1"/>
    </source>
</evidence>
<dbReference type="EMBL" id="CP061854">
    <property type="protein sequence ID" value="QOD56119.1"/>
    <property type="molecule type" value="Genomic_DNA"/>
</dbReference>
<dbReference type="EMBL" id="CP061855">
    <property type="protein sequence ID" value="QOD58529.1"/>
    <property type="molecule type" value="Genomic_DNA"/>
</dbReference>
<dbReference type="GO" id="GO:0003677">
    <property type="term" value="F:DNA binding"/>
    <property type="evidence" value="ECO:0007669"/>
    <property type="project" value="InterPro"/>
</dbReference>
<name>A0A1V1V950_PHODP</name>
<dbReference type="Proteomes" id="UP000516656">
    <property type="component" value="Chromosome 2"/>
</dbReference>
<dbReference type="InterPro" id="IPR013762">
    <property type="entry name" value="Integrase-like_cat_sf"/>
</dbReference>
<dbReference type="AlphaFoldDB" id="A0A1V1V950"/>
<reference evidence="6" key="2">
    <citation type="submission" date="2017-05" db="EMBL/GenBank/DDBJ databases">
        <title>Whole genome sequence of fish pathogenic bacteria, Photobacterium damselae subsp. piscicida, strain 91-197, isolated from hybrid striped bass (Morone sp.) in USA.</title>
        <authorList>
            <person name="Teru Y."/>
            <person name="Hikima J."/>
            <person name="Kono T."/>
            <person name="Sakai M."/>
            <person name="Takano T."/>
            <person name="Hawke J.P."/>
            <person name="Takeyama H."/>
            <person name="Aoki T."/>
        </authorList>
    </citation>
    <scope>NUCLEOTIDE SEQUENCE [LARGE SCALE GENOMIC DNA]</scope>
    <source>
        <strain evidence="6">91-197</strain>
    </source>
</reference>
<evidence type="ECO:0000313" key="6">
    <source>
        <dbReference type="Proteomes" id="UP000218676"/>
    </source>
</evidence>
<dbReference type="Proteomes" id="UP000516656">
    <property type="component" value="Chromosome 1"/>
</dbReference>
<reference evidence="2" key="1">
    <citation type="journal article" date="2017" name="Genome Announc.">
        <title>Whole-Genome Sequence of Photobacterium damselae subsp. piscicida Strain 91-197, Isolated from Hybrid Striped Bass (Morone sp.) in the United States.</title>
        <authorList>
            <person name="Teru Y."/>
            <person name="Hikima J."/>
            <person name="Kono T."/>
            <person name="Sakai M."/>
            <person name="Takano T."/>
            <person name="Hawke J.P."/>
            <person name="Takeyama H."/>
            <person name="Aoki T."/>
        </authorList>
    </citation>
    <scope>NUCLEOTIDE SEQUENCE</scope>
    <source>
        <strain evidence="2">91-197</strain>
    </source>
</reference>
<evidence type="ECO:0000313" key="3">
    <source>
        <dbReference type="EMBL" id="BAX55000.1"/>
    </source>
</evidence>
<dbReference type="SUPFAM" id="SSF56349">
    <property type="entry name" value="DNA breaking-rejoining enzymes"/>
    <property type="match status" value="1"/>
</dbReference>
<keyword evidence="1" id="KW-0233">DNA recombination</keyword>
<evidence type="ECO:0000313" key="7">
    <source>
        <dbReference type="Proteomes" id="UP000516656"/>
    </source>
</evidence>
<reference evidence="4 7" key="3">
    <citation type="submission" date="2020-09" db="EMBL/GenBank/DDBJ databases">
        <title>Complete, closed and curated genome sequences of Photobacterium damselae subsp. piscicida isolates from Australia indicate localised evolution and additional plasmid-borne pathogenicity mechanisms.</title>
        <authorList>
            <person name="Baseggio L."/>
            <person name="Silayeva O."/>
            <person name="Buller N."/>
            <person name="Landos M."/>
            <person name="Engelstaedter J."/>
            <person name="Barnes A.C."/>
        </authorList>
    </citation>
    <scope>NUCLEOTIDE SEQUENCE [LARGE SCALE GENOMIC DNA]</scope>
    <source>
        <strain evidence="4 7">AS-16-0540-1</strain>
    </source>
</reference>
<dbReference type="GO" id="GO:0006310">
    <property type="term" value="P:DNA recombination"/>
    <property type="evidence" value="ECO:0007669"/>
    <property type="project" value="UniProtKB-KW"/>
</dbReference>
<organism evidence="4 7">
    <name type="scientific">Photobacterium damsela subsp. piscicida</name>
    <name type="common">Pasteurella piscicida</name>
    <dbReference type="NCBI Taxonomy" id="38294"/>
    <lineage>
        <taxon>Bacteria</taxon>
        <taxon>Pseudomonadati</taxon>
        <taxon>Pseudomonadota</taxon>
        <taxon>Gammaproteobacteria</taxon>
        <taxon>Vibrionales</taxon>
        <taxon>Vibrionaceae</taxon>
        <taxon>Photobacterium</taxon>
    </lineage>
</organism>
<dbReference type="Proteomes" id="UP000218676">
    <property type="component" value="Chromosome 2"/>
</dbReference>
<protein>
    <submittedName>
        <fullName evidence="2">Phage integrase family protein</fullName>
    </submittedName>
    <submittedName>
        <fullName evidence="4">Site-specific integrase</fullName>
    </submittedName>
</protein>
<sequence>MSQIDCDTEHDEIKQLGTITGQDIGEDFIIFPIEVPMYVTMKVVQDEGGELKPELVAKLSRKTKKPKMRTLPLILHPSGVPLLVENLFLRYLMQEEIRNDESLERLAIGLLGFCRFCHASEWLDDSGNSAPMTYRSLCHDPEEGAPWLYGDFLFDNLHKRDPSTGIVVEEGYAPSTAKFNIRVVARFYAWLLDMGYITFNEDYKAFNEKYIELRRRGDKDSQSSGADKKMLSHTFSGSGNGYKRMIRTSDFLKRFTDVAAMSDIEEWKKLNPMSPRDKALFDQRLKQDFGSTKALMCELSCETGLRLKELITFPEDAVYEPLVTEKTCKVTIGPEFNGCLTKYRKQRTIEVPYEMMVKLYEYKLSDKRQDMLERHGIEVDDDFDMVEGHGRLFITERTPEPYTKSTIQRYFSDMRDDINDRYSYWVSVCDELTSIPSDVMAFHESERSGNKYSDLIPRWYQRPHDMRATFATNWLIRNHTERKKPLRMLMEELADLMGHSSTDQTEKYVNFLTRKIALFKSASAKNRHASQLY</sequence>
<gene>
    <name evidence="4" type="ORF">IC627_12835</name>
    <name evidence="5" type="ORF">IC627_16965</name>
    <name evidence="2" type="ORF">PDPUS_1_00568</name>
    <name evidence="3" type="ORF">PDPUS_2_00414</name>
</gene>
<dbReference type="Proteomes" id="UP000218676">
    <property type="component" value="Chromosome 1"/>
</dbReference>
<dbReference type="RefSeq" id="WP_086957566.1">
    <property type="nucleotide sequence ID" value="NZ_AP018045.1"/>
</dbReference>
<evidence type="ECO:0000313" key="2">
    <source>
        <dbReference type="EMBL" id="BAX51943.1"/>
    </source>
</evidence>
<dbReference type="InterPro" id="IPR011010">
    <property type="entry name" value="DNA_brk_join_enz"/>
</dbReference>
<dbReference type="CDD" id="cd00397">
    <property type="entry name" value="DNA_BRE_C"/>
    <property type="match status" value="1"/>
</dbReference>
<dbReference type="Gene3D" id="1.10.443.10">
    <property type="entry name" value="Intergrase catalytic core"/>
    <property type="match status" value="1"/>
</dbReference>
<evidence type="ECO:0000256" key="1">
    <source>
        <dbReference type="ARBA" id="ARBA00023172"/>
    </source>
</evidence>
<proteinExistence type="predicted"/>